<evidence type="ECO:0000259" key="6">
    <source>
        <dbReference type="Pfam" id="PF04542"/>
    </source>
</evidence>
<dbReference type="InterPro" id="IPR039425">
    <property type="entry name" value="RNA_pol_sigma-70-like"/>
</dbReference>
<dbReference type="InterPro" id="IPR036388">
    <property type="entry name" value="WH-like_DNA-bd_sf"/>
</dbReference>
<evidence type="ECO:0000256" key="5">
    <source>
        <dbReference type="ARBA" id="ARBA00023163"/>
    </source>
</evidence>
<accession>A0ABN2FTM6</accession>
<gene>
    <name evidence="8" type="ORF">GCM10009765_05830</name>
</gene>
<keyword evidence="9" id="KW-1185">Reference proteome</keyword>
<evidence type="ECO:0000313" key="9">
    <source>
        <dbReference type="Proteomes" id="UP001500618"/>
    </source>
</evidence>
<dbReference type="SUPFAM" id="SSF88659">
    <property type="entry name" value="Sigma3 and sigma4 domains of RNA polymerase sigma factors"/>
    <property type="match status" value="1"/>
</dbReference>
<name>A0ABN2FTM6_9ACTN</name>
<dbReference type="InterPro" id="IPR007627">
    <property type="entry name" value="RNA_pol_sigma70_r2"/>
</dbReference>
<keyword evidence="3" id="KW-0731">Sigma factor</keyword>
<sequence>MDGPSERERLDEIFRACYGRLVITGYALTGNITEAQDVVAEAFMRGVAHRSTLLAADSPEAWLRTVLRNVVRRRWRRSRQLVALLRQSAAGAPVAEPELSPDRVAVMAAIGRLPAAQRDTVALFYIADLPVNEIAATLGVPVGTVKARLSRARAALSLDLKDTVS</sequence>
<evidence type="ECO:0000256" key="1">
    <source>
        <dbReference type="ARBA" id="ARBA00010641"/>
    </source>
</evidence>
<dbReference type="EMBL" id="BAAANY010000002">
    <property type="protein sequence ID" value="GAA1659315.1"/>
    <property type="molecule type" value="Genomic_DNA"/>
</dbReference>
<keyword evidence="4" id="KW-0238">DNA-binding</keyword>
<feature type="domain" description="RNA polymerase sigma-70 region 2" evidence="6">
    <location>
        <begin position="14"/>
        <end position="79"/>
    </location>
</feature>
<dbReference type="InterPro" id="IPR013324">
    <property type="entry name" value="RNA_pol_sigma_r3/r4-like"/>
</dbReference>
<keyword evidence="2" id="KW-0805">Transcription regulation</keyword>
<dbReference type="CDD" id="cd06171">
    <property type="entry name" value="Sigma70_r4"/>
    <property type="match status" value="1"/>
</dbReference>
<dbReference type="RefSeq" id="WP_344306864.1">
    <property type="nucleotide sequence ID" value="NZ_BAAANY010000002.1"/>
</dbReference>
<evidence type="ECO:0000256" key="4">
    <source>
        <dbReference type="ARBA" id="ARBA00023125"/>
    </source>
</evidence>
<keyword evidence="5" id="KW-0804">Transcription</keyword>
<comment type="caution">
    <text evidence="8">The sequence shown here is derived from an EMBL/GenBank/DDBJ whole genome shotgun (WGS) entry which is preliminary data.</text>
</comment>
<dbReference type="NCBIfam" id="TIGR02937">
    <property type="entry name" value="sigma70-ECF"/>
    <property type="match status" value="1"/>
</dbReference>
<protein>
    <submittedName>
        <fullName evidence="8">SigE family RNA polymerase sigma factor</fullName>
    </submittedName>
</protein>
<dbReference type="Gene3D" id="1.10.1740.10">
    <property type="match status" value="1"/>
</dbReference>
<dbReference type="Gene3D" id="1.10.10.10">
    <property type="entry name" value="Winged helix-like DNA-binding domain superfamily/Winged helix DNA-binding domain"/>
    <property type="match status" value="1"/>
</dbReference>
<dbReference type="Proteomes" id="UP001500618">
    <property type="component" value="Unassembled WGS sequence"/>
</dbReference>
<comment type="similarity">
    <text evidence="1">Belongs to the sigma-70 factor family. ECF subfamily.</text>
</comment>
<dbReference type="InterPro" id="IPR013325">
    <property type="entry name" value="RNA_pol_sigma_r2"/>
</dbReference>
<proteinExistence type="inferred from homology"/>
<dbReference type="PANTHER" id="PTHR43133:SF50">
    <property type="entry name" value="ECF RNA POLYMERASE SIGMA FACTOR SIGM"/>
    <property type="match status" value="1"/>
</dbReference>
<organism evidence="8 9">
    <name type="scientific">Fodinicola feengrottensis</name>
    <dbReference type="NCBI Taxonomy" id="435914"/>
    <lineage>
        <taxon>Bacteria</taxon>
        <taxon>Bacillati</taxon>
        <taxon>Actinomycetota</taxon>
        <taxon>Actinomycetes</taxon>
        <taxon>Mycobacteriales</taxon>
        <taxon>Fodinicola</taxon>
    </lineage>
</organism>
<feature type="domain" description="RNA polymerase sigma factor 70 region 4 type 2" evidence="7">
    <location>
        <begin position="104"/>
        <end position="156"/>
    </location>
</feature>
<dbReference type="InterPro" id="IPR013249">
    <property type="entry name" value="RNA_pol_sigma70_r4_t2"/>
</dbReference>
<dbReference type="Pfam" id="PF08281">
    <property type="entry name" value="Sigma70_r4_2"/>
    <property type="match status" value="1"/>
</dbReference>
<evidence type="ECO:0000256" key="2">
    <source>
        <dbReference type="ARBA" id="ARBA00023015"/>
    </source>
</evidence>
<dbReference type="InterPro" id="IPR014284">
    <property type="entry name" value="RNA_pol_sigma-70_dom"/>
</dbReference>
<evidence type="ECO:0000259" key="7">
    <source>
        <dbReference type="Pfam" id="PF08281"/>
    </source>
</evidence>
<dbReference type="Pfam" id="PF04542">
    <property type="entry name" value="Sigma70_r2"/>
    <property type="match status" value="1"/>
</dbReference>
<reference evidence="8 9" key="1">
    <citation type="journal article" date="2019" name="Int. J. Syst. Evol. Microbiol.">
        <title>The Global Catalogue of Microorganisms (GCM) 10K type strain sequencing project: providing services to taxonomists for standard genome sequencing and annotation.</title>
        <authorList>
            <consortium name="The Broad Institute Genomics Platform"/>
            <consortium name="The Broad Institute Genome Sequencing Center for Infectious Disease"/>
            <person name="Wu L."/>
            <person name="Ma J."/>
        </authorList>
    </citation>
    <scope>NUCLEOTIDE SEQUENCE [LARGE SCALE GENOMIC DNA]</scope>
    <source>
        <strain evidence="8 9">JCM 14718</strain>
    </source>
</reference>
<dbReference type="SUPFAM" id="SSF88946">
    <property type="entry name" value="Sigma2 domain of RNA polymerase sigma factors"/>
    <property type="match status" value="1"/>
</dbReference>
<dbReference type="PANTHER" id="PTHR43133">
    <property type="entry name" value="RNA POLYMERASE ECF-TYPE SIGMA FACTO"/>
    <property type="match status" value="1"/>
</dbReference>
<evidence type="ECO:0000256" key="3">
    <source>
        <dbReference type="ARBA" id="ARBA00023082"/>
    </source>
</evidence>
<evidence type="ECO:0000313" key="8">
    <source>
        <dbReference type="EMBL" id="GAA1659315.1"/>
    </source>
</evidence>